<dbReference type="OrthoDB" id="3267328at2759"/>
<dbReference type="VEuPathDB" id="FungiDB:BD410DRAFT_796149"/>
<evidence type="ECO:0000313" key="3">
    <source>
        <dbReference type="EMBL" id="TDL15673.1"/>
    </source>
</evidence>
<sequence>MALVILAAVSYVAAQVGAETTVPALVSIRTSMVQVPPTPTTEPDLVSIRTTVVPLSSPMASPSMVVQCWQTSVVDGGTVSIEVLGTAAATATDVQCWEVYPTGGGIASVPYTNTDPDFAPTATVSQDAIIPEVTPVDGTQDVSTTSTNHHTIVGAVVGSLFGVAVLGMALAWFIRSRRKAAPSRARLWAEKNVWHISRPTPPTLSALESGRAAQTTEINARNAFL</sequence>
<feature type="chain" id="PRO_5021472737" description="Mid2 domain-containing protein" evidence="2">
    <location>
        <begin position="19"/>
        <end position="225"/>
    </location>
</feature>
<keyword evidence="4" id="KW-1185">Reference proteome</keyword>
<dbReference type="CDD" id="cd12087">
    <property type="entry name" value="TM_EGFR-like"/>
    <property type="match status" value="1"/>
</dbReference>
<evidence type="ECO:0008006" key="5">
    <source>
        <dbReference type="Google" id="ProtNLM"/>
    </source>
</evidence>
<reference evidence="3 4" key="1">
    <citation type="submission" date="2018-06" db="EMBL/GenBank/DDBJ databases">
        <title>A transcriptomic atlas of mushroom development highlights an independent origin of complex multicellularity.</title>
        <authorList>
            <consortium name="DOE Joint Genome Institute"/>
            <person name="Krizsan K."/>
            <person name="Almasi E."/>
            <person name="Merenyi Z."/>
            <person name="Sahu N."/>
            <person name="Viragh M."/>
            <person name="Koszo T."/>
            <person name="Mondo S."/>
            <person name="Kiss B."/>
            <person name="Balint B."/>
            <person name="Kues U."/>
            <person name="Barry K."/>
            <person name="Hegedus J.C."/>
            <person name="Henrissat B."/>
            <person name="Johnson J."/>
            <person name="Lipzen A."/>
            <person name="Ohm R."/>
            <person name="Nagy I."/>
            <person name="Pangilinan J."/>
            <person name="Yan J."/>
            <person name="Xiong Y."/>
            <person name="Grigoriev I.V."/>
            <person name="Hibbett D.S."/>
            <person name="Nagy L.G."/>
        </authorList>
    </citation>
    <scope>NUCLEOTIDE SEQUENCE [LARGE SCALE GENOMIC DNA]</scope>
    <source>
        <strain evidence="3 4">SZMC22713</strain>
    </source>
</reference>
<organism evidence="3 4">
    <name type="scientific">Rickenella mellea</name>
    <dbReference type="NCBI Taxonomy" id="50990"/>
    <lineage>
        <taxon>Eukaryota</taxon>
        <taxon>Fungi</taxon>
        <taxon>Dikarya</taxon>
        <taxon>Basidiomycota</taxon>
        <taxon>Agaricomycotina</taxon>
        <taxon>Agaricomycetes</taxon>
        <taxon>Hymenochaetales</taxon>
        <taxon>Rickenellaceae</taxon>
        <taxon>Rickenella</taxon>
    </lineage>
</organism>
<gene>
    <name evidence="3" type="ORF">BD410DRAFT_796149</name>
</gene>
<evidence type="ECO:0000313" key="4">
    <source>
        <dbReference type="Proteomes" id="UP000294933"/>
    </source>
</evidence>
<keyword evidence="1" id="KW-0812">Transmembrane</keyword>
<keyword evidence="1" id="KW-0472">Membrane</keyword>
<proteinExistence type="predicted"/>
<dbReference type="EMBL" id="ML170266">
    <property type="protein sequence ID" value="TDL15673.1"/>
    <property type="molecule type" value="Genomic_DNA"/>
</dbReference>
<evidence type="ECO:0000256" key="2">
    <source>
        <dbReference type="SAM" id="SignalP"/>
    </source>
</evidence>
<keyword evidence="1" id="KW-1133">Transmembrane helix</keyword>
<protein>
    <recommendedName>
        <fullName evidence="5">Mid2 domain-containing protein</fullName>
    </recommendedName>
</protein>
<keyword evidence="2" id="KW-0732">Signal</keyword>
<evidence type="ECO:0000256" key="1">
    <source>
        <dbReference type="SAM" id="Phobius"/>
    </source>
</evidence>
<dbReference type="AlphaFoldDB" id="A0A4Y7PJN3"/>
<dbReference type="Proteomes" id="UP000294933">
    <property type="component" value="Unassembled WGS sequence"/>
</dbReference>
<feature type="transmembrane region" description="Helical" evidence="1">
    <location>
        <begin position="152"/>
        <end position="174"/>
    </location>
</feature>
<name>A0A4Y7PJN3_9AGAM</name>
<accession>A0A4Y7PJN3</accession>
<feature type="signal peptide" evidence="2">
    <location>
        <begin position="1"/>
        <end position="18"/>
    </location>
</feature>